<evidence type="ECO:0000313" key="1">
    <source>
        <dbReference type="EMBL" id="EIW20397.1"/>
    </source>
</evidence>
<name>I9B5K4_9FIRM</name>
<dbReference type="OrthoDB" id="5389988at2"/>
<evidence type="ECO:0000313" key="2">
    <source>
        <dbReference type="Proteomes" id="UP000004324"/>
    </source>
</evidence>
<dbReference type="Pfam" id="PF09709">
    <property type="entry name" value="Cas_Csd1"/>
    <property type="match status" value="1"/>
</dbReference>
<dbReference type="NCBIfam" id="TIGR01863">
    <property type="entry name" value="cas_Csd1"/>
    <property type="match status" value="1"/>
</dbReference>
<dbReference type="CDD" id="cd09757">
    <property type="entry name" value="Cas8c_I-C"/>
    <property type="match status" value="1"/>
</dbReference>
<gene>
    <name evidence="1" type="ORF">FB4_2361</name>
</gene>
<proteinExistence type="predicted"/>
<accession>I9B5K4</accession>
<dbReference type="InterPro" id="IPR010144">
    <property type="entry name" value="CRISPR-assoc_prot_Csd1-typ"/>
</dbReference>
<sequence>MSWMQKLYETYENCASAKDTSLLSICHTTQKAQIEIIIDNAGNFNRARVIAKDQARTIIPCTESSGGRAGIKPEAHPLCDKLQYLAGDFAIYGGEVTKGYAKNPTEPYEKYTELLQQWCDSEFTHPKAKAVFEYVKKGNLIKDLVESKVLFLDDNKKLLKEWRGDTKQEVPEIFKVTQNSIQGDAFARWIIEIPTDPQSAVWTDESLFDSWTRFYLSTKKTSGLCLVTGVNIALSDQHPAKIRNDGDKAKLISSNDISGFTFRGRFLSAEQACGVGFEVTQKAHNALRWLINRQGYRRGDLAIVAWSTVGKKIIDPLADPYSIFNIDEMESDSEILAATTQELAIKLNKKIAGYQGEIGNTAGVVVMGLDSATPGRMAMTFYRELTDSDFLHRIEDWHKSCCWIHNYHSKEIIDKKTGKKQKIKVRLVGAPTPNDIVEAAYGSKVDDKLRKTTVMRILPCIIDGEKIPRDLVESVVRRAINRGAMEAWEWNKTLSIACALYRKYQEKENYEMALDEKRAKRDYLYGRLLALADGLEEWALRQGGENRQTNAARLMQRFADHPFTTWPTIELALLPYKARLGKKTAKIEGLISKVTAMFEPDDFISDKKLSGEFLLGYHCQREARWYEKSIDKEIISEIEEEIV</sequence>
<comment type="caution">
    <text evidence="1">The sequence shown here is derived from an EMBL/GenBank/DDBJ whole genome shotgun (WGS) entry which is preliminary data.</text>
</comment>
<dbReference type="AlphaFoldDB" id="I9B5K4"/>
<protein>
    <submittedName>
        <fullName evidence="1">CRISPR-associated protein, Csd1 family</fullName>
    </submittedName>
</protein>
<dbReference type="PATRIC" id="fig|1149862.3.peg.642"/>
<dbReference type="EMBL" id="AKVJ01000007">
    <property type="protein sequence ID" value="EIW20397.1"/>
    <property type="molecule type" value="Genomic_DNA"/>
</dbReference>
<organism evidence="1 2">
    <name type="scientific">Pelosinus fermentans B4</name>
    <dbReference type="NCBI Taxonomy" id="1149862"/>
    <lineage>
        <taxon>Bacteria</taxon>
        <taxon>Bacillati</taxon>
        <taxon>Bacillota</taxon>
        <taxon>Negativicutes</taxon>
        <taxon>Selenomonadales</taxon>
        <taxon>Sporomusaceae</taxon>
        <taxon>Pelosinus</taxon>
    </lineage>
</organism>
<dbReference type="RefSeq" id="WP_007931218.1">
    <property type="nucleotide sequence ID" value="NZ_AKVJ01000007.1"/>
</dbReference>
<dbReference type="Proteomes" id="UP000004324">
    <property type="component" value="Unassembled WGS sequence"/>
</dbReference>
<keyword evidence="2" id="KW-1185">Reference proteome</keyword>
<reference evidence="1 2" key="1">
    <citation type="journal article" date="2012" name="J. Bacteriol.">
        <title>Draft Genome Sequences for Two Metal-Reducing Pelosinus fermentans Strains Isolated from a Cr(VI)-Contaminated Site and for Type Strain R7.</title>
        <authorList>
            <person name="Brown S.D."/>
            <person name="Podar M."/>
            <person name="Klingeman D.M."/>
            <person name="Johnson C.M."/>
            <person name="Yang Z.K."/>
            <person name="Utturkar S.M."/>
            <person name="Land M.L."/>
            <person name="Mosher J.J."/>
            <person name="Hurt R.A.Jr."/>
            <person name="Phelps T.J."/>
            <person name="Palumbo A.V."/>
            <person name="Arkin A.P."/>
            <person name="Hazen T.C."/>
            <person name="Elias D.A."/>
        </authorList>
    </citation>
    <scope>NUCLEOTIDE SEQUENCE [LARGE SCALE GENOMIC DNA]</scope>
    <source>
        <strain evidence="1 2">B4</strain>
    </source>
</reference>